<dbReference type="RefSeq" id="WP_083643236.1">
    <property type="nucleotide sequence ID" value="NZ_AMRU01000003.1"/>
</dbReference>
<organism evidence="1 2">
    <name type="scientific">Christiangramia flava JLT2011</name>
    <dbReference type="NCBI Taxonomy" id="1229726"/>
    <lineage>
        <taxon>Bacteria</taxon>
        <taxon>Pseudomonadati</taxon>
        <taxon>Bacteroidota</taxon>
        <taxon>Flavobacteriia</taxon>
        <taxon>Flavobacteriales</taxon>
        <taxon>Flavobacteriaceae</taxon>
        <taxon>Christiangramia</taxon>
    </lineage>
</organism>
<evidence type="ECO:0000313" key="1">
    <source>
        <dbReference type="EMBL" id="APU67356.1"/>
    </source>
</evidence>
<dbReference type="STRING" id="1229726.GRFL_0632"/>
<dbReference type="AlphaFoldDB" id="A0A1L7I170"/>
<dbReference type="EMBL" id="CP016359">
    <property type="protein sequence ID" value="APU67356.1"/>
    <property type="molecule type" value="Genomic_DNA"/>
</dbReference>
<dbReference type="Proteomes" id="UP000186230">
    <property type="component" value="Chromosome"/>
</dbReference>
<sequence length="233" mass="25524">MNKKIYLFILALSFFGLANAQEFSFGIKGGPSYVSGGQITGNSSGGIYFDGTVEADSKIGFHAGAFFELRFNKFLLRPEFIYSAMETEFQFPTAPSAYEVNKISVPLLFGYNVWGPIDIYGGPAYQNIIDSSLEGTEPPDQVIVAQNTPLAGMVGIKAGFGRFEVDLRYDRSLSTAETQDIDIVNTTSGGTQGYGINKAYFEDARLNQIMLSLSFKIFDSEANAGRRRGGCYF</sequence>
<protein>
    <submittedName>
        <fullName evidence="1">Uncharacterized protein</fullName>
    </submittedName>
</protein>
<evidence type="ECO:0000313" key="2">
    <source>
        <dbReference type="Proteomes" id="UP000186230"/>
    </source>
</evidence>
<keyword evidence="2" id="KW-1185">Reference proteome</keyword>
<accession>A0A1L7I170</accession>
<reference evidence="1 2" key="1">
    <citation type="submission" date="2016-07" db="EMBL/GenBank/DDBJ databases">
        <title>Multi-omics approach to identify versatile polysaccharide utilization systems of a marine flavobacterium Gramella flava.</title>
        <authorList>
            <person name="Tang K."/>
        </authorList>
    </citation>
    <scope>NUCLEOTIDE SEQUENCE [LARGE SCALE GENOMIC DNA]</scope>
    <source>
        <strain evidence="1 2">JLT2011</strain>
    </source>
</reference>
<dbReference type="Pfam" id="PF13568">
    <property type="entry name" value="OMP_b-brl_2"/>
    <property type="match status" value="1"/>
</dbReference>
<dbReference type="InterPro" id="IPR025665">
    <property type="entry name" value="Beta-barrel_OMP_2"/>
</dbReference>
<proteinExistence type="predicted"/>
<dbReference type="OrthoDB" id="1421140at2"/>
<gene>
    <name evidence="1" type="ORF">GRFL_0632</name>
</gene>
<name>A0A1L7I170_9FLAO</name>
<dbReference type="KEGG" id="gfl:GRFL_0632"/>